<dbReference type="GO" id="GO:0043022">
    <property type="term" value="F:ribosome binding"/>
    <property type="evidence" value="ECO:0007669"/>
    <property type="project" value="TreeGrafter"/>
</dbReference>
<dbReference type="InterPro" id="IPR008881">
    <property type="entry name" value="Trigger_fac_ribosome-bd_bac"/>
</dbReference>
<comment type="subcellular location">
    <subcellularLocation>
        <location evidence="9">Cytoplasm</location>
    </subcellularLocation>
    <text evidence="9">About half TF is bound to the ribosome near the polypeptide exit tunnel while the other half is free in the cytoplasm.</text>
</comment>
<evidence type="ECO:0000313" key="15">
    <source>
        <dbReference type="Proteomes" id="UP000177803"/>
    </source>
</evidence>
<dbReference type="GO" id="GO:0051301">
    <property type="term" value="P:cell division"/>
    <property type="evidence" value="ECO:0007669"/>
    <property type="project" value="UniProtKB-KW"/>
</dbReference>
<evidence type="ECO:0000256" key="3">
    <source>
        <dbReference type="ARBA" id="ARBA00013194"/>
    </source>
</evidence>
<keyword evidence="9" id="KW-0132">Cell division</keyword>
<dbReference type="Pfam" id="PF05698">
    <property type="entry name" value="Trigger_C"/>
    <property type="match status" value="1"/>
</dbReference>
<evidence type="ECO:0000256" key="5">
    <source>
        <dbReference type="ARBA" id="ARBA00023110"/>
    </source>
</evidence>
<dbReference type="InterPro" id="IPR036611">
    <property type="entry name" value="Trigger_fac_ribosome-bd_sf"/>
</dbReference>
<feature type="domain" description="PPIase FKBP-type" evidence="11">
    <location>
        <begin position="158"/>
        <end position="242"/>
    </location>
</feature>
<dbReference type="Pfam" id="PF05697">
    <property type="entry name" value="Trigger_N"/>
    <property type="match status" value="1"/>
</dbReference>
<keyword evidence="9" id="KW-0963">Cytoplasm</keyword>
<evidence type="ECO:0000259" key="13">
    <source>
        <dbReference type="Pfam" id="PF05698"/>
    </source>
</evidence>
<dbReference type="GO" id="GO:0051083">
    <property type="term" value="P:'de novo' cotranslational protein folding"/>
    <property type="evidence" value="ECO:0007669"/>
    <property type="project" value="TreeGrafter"/>
</dbReference>
<keyword evidence="9" id="KW-0131">Cell cycle</keyword>
<evidence type="ECO:0000256" key="10">
    <source>
        <dbReference type="SAM" id="MobiDB-lite"/>
    </source>
</evidence>
<dbReference type="PANTHER" id="PTHR30560">
    <property type="entry name" value="TRIGGER FACTOR CHAPERONE AND PEPTIDYL-PROLYL CIS/TRANS ISOMERASE"/>
    <property type="match status" value="1"/>
</dbReference>
<dbReference type="GO" id="GO:0015031">
    <property type="term" value="P:protein transport"/>
    <property type="evidence" value="ECO:0007669"/>
    <property type="project" value="UniProtKB-UniRule"/>
</dbReference>
<dbReference type="Gene3D" id="3.10.50.40">
    <property type="match status" value="1"/>
</dbReference>
<dbReference type="HAMAP" id="MF_00303">
    <property type="entry name" value="Trigger_factor_Tig"/>
    <property type="match status" value="1"/>
</dbReference>
<dbReference type="Proteomes" id="UP000177803">
    <property type="component" value="Unassembled WGS sequence"/>
</dbReference>
<dbReference type="SUPFAM" id="SSF109998">
    <property type="entry name" value="Triger factor/SurA peptide-binding domain-like"/>
    <property type="match status" value="1"/>
</dbReference>
<dbReference type="InterPro" id="IPR005215">
    <property type="entry name" value="Trig_fac"/>
</dbReference>
<comment type="domain">
    <text evidence="9">Consists of 3 domains; the N-terminus binds the ribosome, the middle domain has PPIase activity, while the C-terminus has intrinsic chaperone activity on its own.</text>
</comment>
<name>A0A1F6NJ40_9BACT</name>
<dbReference type="Gene3D" id="3.30.70.1050">
    <property type="entry name" value="Trigger factor ribosome-binding domain"/>
    <property type="match status" value="1"/>
</dbReference>
<dbReference type="GO" id="GO:0005737">
    <property type="term" value="C:cytoplasm"/>
    <property type="evidence" value="ECO:0007669"/>
    <property type="project" value="UniProtKB-SubCell"/>
</dbReference>
<dbReference type="SUPFAM" id="SSF102735">
    <property type="entry name" value="Trigger factor ribosome-binding domain"/>
    <property type="match status" value="1"/>
</dbReference>
<evidence type="ECO:0000256" key="2">
    <source>
        <dbReference type="ARBA" id="ARBA00005464"/>
    </source>
</evidence>
<dbReference type="SUPFAM" id="SSF54534">
    <property type="entry name" value="FKBP-like"/>
    <property type="match status" value="1"/>
</dbReference>
<keyword evidence="6 9" id="KW-0143">Chaperone</keyword>
<comment type="similarity">
    <text evidence="2 9">Belongs to the FKBP-type PPIase family. Tig subfamily.</text>
</comment>
<accession>A0A1F6NJ40</accession>
<dbReference type="InterPro" id="IPR037041">
    <property type="entry name" value="Trigger_fac_C_sf"/>
</dbReference>
<keyword evidence="5 9" id="KW-0697">Rotamase</keyword>
<evidence type="ECO:0000259" key="12">
    <source>
        <dbReference type="Pfam" id="PF05697"/>
    </source>
</evidence>
<protein>
    <recommendedName>
        <fullName evidence="4 9">Trigger factor</fullName>
        <shortName evidence="9">TF</shortName>
        <ecNumber evidence="3 9">5.2.1.8</ecNumber>
    </recommendedName>
    <alternativeName>
        <fullName evidence="8 9">PPIase</fullName>
    </alternativeName>
</protein>
<dbReference type="Gene3D" id="1.10.3120.10">
    <property type="entry name" value="Trigger factor, C-terminal domain"/>
    <property type="match status" value="1"/>
</dbReference>
<evidence type="ECO:0000256" key="7">
    <source>
        <dbReference type="ARBA" id="ARBA00023235"/>
    </source>
</evidence>
<sequence>MSHVVNKLEKSQVEIKITVAPNDYQKDLGAAAIRLSERAGIKGFRPGKAPYLAVKEQLGEVKIFEEAMQTIVEINYFRAVQGEKLEPIGQPEITIEKMAPGNDFEFTAKVALLPSVKLPDFTKIKVERKKVEIGDKEVEDVLTDLRKMRTAEAAKNDAATKDDKIVVDMDMFIDNVPMEGGQAKDYQIYLNEPHYIPGMAEQLVGLKSGEEKQFALKFPAEHYNKLYANKNVDIKVKAKGVFALQMPAVDEDFAKALGQESAAKLRDLLLANITHEAEHKEDQRLEQAMLEQTIAATEFSVLPDVLINSEKQKMFHELKHDLEHRGISFDKYLADIKKTEDQIYTDFTENATKRAQAALISRAVAVENNIEVSDEELKKEIDLIKQMYEGEELKRVEENIKRPEVKDTIAATIQNKKVVEWMKEKICPGCHSERSEESKSQQSNDHGAPGHKCEHC</sequence>
<comment type="function">
    <text evidence="9">Involved in protein export. Acts as a chaperone by maintaining the newly synthesized protein in an open conformation. Functions as a peptidyl-prolyl cis-trans isomerase.</text>
</comment>
<dbReference type="GO" id="GO:0043335">
    <property type="term" value="P:protein unfolding"/>
    <property type="evidence" value="ECO:0007669"/>
    <property type="project" value="TreeGrafter"/>
</dbReference>
<comment type="catalytic activity">
    <reaction evidence="1 9">
        <text>[protein]-peptidylproline (omega=180) = [protein]-peptidylproline (omega=0)</text>
        <dbReference type="Rhea" id="RHEA:16237"/>
        <dbReference type="Rhea" id="RHEA-COMP:10747"/>
        <dbReference type="Rhea" id="RHEA-COMP:10748"/>
        <dbReference type="ChEBI" id="CHEBI:83833"/>
        <dbReference type="ChEBI" id="CHEBI:83834"/>
        <dbReference type="EC" id="5.2.1.8"/>
    </reaction>
</comment>
<proteinExistence type="inferred from homology"/>
<dbReference type="EMBL" id="MFQR01000067">
    <property type="protein sequence ID" value="OGH83750.1"/>
    <property type="molecule type" value="Genomic_DNA"/>
</dbReference>
<dbReference type="InterPro" id="IPR046357">
    <property type="entry name" value="PPIase_dom_sf"/>
</dbReference>
<evidence type="ECO:0000259" key="11">
    <source>
        <dbReference type="Pfam" id="PF00254"/>
    </source>
</evidence>
<dbReference type="InterPro" id="IPR027304">
    <property type="entry name" value="Trigger_fact/SurA_dom_sf"/>
</dbReference>
<dbReference type="GO" id="GO:0044183">
    <property type="term" value="F:protein folding chaperone"/>
    <property type="evidence" value="ECO:0007669"/>
    <property type="project" value="TreeGrafter"/>
</dbReference>
<evidence type="ECO:0000313" key="14">
    <source>
        <dbReference type="EMBL" id="OGH83750.1"/>
    </source>
</evidence>
<dbReference type="Pfam" id="PF00254">
    <property type="entry name" value="FKBP_C"/>
    <property type="match status" value="1"/>
</dbReference>
<dbReference type="InterPro" id="IPR001179">
    <property type="entry name" value="PPIase_FKBP_dom"/>
</dbReference>
<reference evidence="14 15" key="1">
    <citation type="journal article" date="2016" name="Nat. Commun.">
        <title>Thousands of microbial genomes shed light on interconnected biogeochemical processes in an aquifer system.</title>
        <authorList>
            <person name="Anantharaman K."/>
            <person name="Brown C.T."/>
            <person name="Hug L.A."/>
            <person name="Sharon I."/>
            <person name="Castelle C.J."/>
            <person name="Probst A.J."/>
            <person name="Thomas B.C."/>
            <person name="Singh A."/>
            <person name="Wilkins M.J."/>
            <person name="Karaoz U."/>
            <person name="Brodie E.L."/>
            <person name="Williams K.H."/>
            <person name="Hubbard S.S."/>
            <person name="Banfield J.F."/>
        </authorList>
    </citation>
    <scope>NUCLEOTIDE SEQUENCE [LARGE SCALE GENOMIC DNA]</scope>
</reference>
<gene>
    <name evidence="9" type="primary">tig</name>
    <name evidence="14" type="ORF">A2261_04210</name>
</gene>
<evidence type="ECO:0000256" key="8">
    <source>
        <dbReference type="ARBA" id="ARBA00029986"/>
    </source>
</evidence>
<keyword evidence="7 9" id="KW-0413">Isomerase</keyword>
<comment type="caution">
    <text evidence="14">The sequence shown here is derived from an EMBL/GenBank/DDBJ whole genome shotgun (WGS) entry which is preliminary data.</text>
</comment>
<dbReference type="InterPro" id="IPR008880">
    <property type="entry name" value="Trigger_fac_C"/>
</dbReference>
<feature type="domain" description="Trigger factor ribosome-binding bacterial" evidence="12">
    <location>
        <begin position="1"/>
        <end position="144"/>
    </location>
</feature>
<dbReference type="AlphaFoldDB" id="A0A1F6NJ40"/>
<dbReference type="GO" id="GO:0003755">
    <property type="term" value="F:peptidyl-prolyl cis-trans isomerase activity"/>
    <property type="evidence" value="ECO:0007669"/>
    <property type="project" value="UniProtKB-UniRule"/>
</dbReference>
<feature type="domain" description="Trigger factor C-terminal" evidence="13">
    <location>
        <begin position="263"/>
        <end position="423"/>
    </location>
</feature>
<evidence type="ECO:0000256" key="1">
    <source>
        <dbReference type="ARBA" id="ARBA00000971"/>
    </source>
</evidence>
<dbReference type="PIRSF" id="PIRSF003095">
    <property type="entry name" value="Trigger_factor"/>
    <property type="match status" value="1"/>
</dbReference>
<dbReference type="PANTHER" id="PTHR30560:SF3">
    <property type="entry name" value="TRIGGER FACTOR-LIKE PROTEIN TIG, CHLOROPLASTIC"/>
    <property type="match status" value="1"/>
</dbReference>
<feature type="region of interest" description="Disordered" evidence="10">
    <location>
        <begin position="432"/>
        <end position="456"/>
    </location>
</feature>
<evidence type="ECO:0000256" key="6">
    <source>
        <dbReference type="ARBA" id="ARBA00023186"/>
    </source>
</evidence>
<evidence type="ECO:0000256" key="9">
    <source>
        <dbReference type="HAMAP-Rule" id="MF_00303"/>
    </source>
</evidence>
<dbReference type="EC" id="5.2.1.8" evidence="3 9"/>
<evidence type="ECO:0000256" key="4">
    <source>
        <dbReference type="ARBA" id="ARBA00016902"/>
    </source>
</evidence>
<organism evidence="14 15">
    <name type="scientific">Candidatus Magasanikbacteria bacterium RIFOXYA2_FULL_44_8</name>
    <dbReference type="NCBI Taxonomy" id="1798696"/>
    <lineage>
        <taxon>Bacteria</taxon>
        <taxon>Candidatus Magasanikiibacteriota</taxon>
    </lineage>
</organism>
<dbReference type="NCBIfam" id="TIGR00115">
    <property type="entry name" value="tig"/>
    <property type="match status" value="1"/>
</dbReference>